<accession>A0AAE8F7Z6</accession>
<name>A0AAE8F7Z6_XANVA</name>
<dbReference type="SUPFAM" id="SSF56601">
    <property type="entry name" value="beta-lactamase/transpeptidase-like"/>
    <property type="match status" value="1"/>
</dbReference>
<evidence type="ECO:0000313" key="3">
    <source>
        <dbReference type="EMBL" id="RNL05111.1"/>
    </source>
</evidence>
<dbReference type="PRINTS" id="PR00922">
    <property type="entry name" value="DADACBPTASE3"/>
</dbReference>
<dbReference type="Gene3D" id="3.40.710.10">
    <property type="entry name" value="DD-peptidase/beta-lactamase superfamily"/>
    <property type="match status" value="1"/>
</dbReference>
<dbReference type="InterPro" id="IPR012338">
    <property type="entry name" value="Beta-lactam/transpept-like"/>
</dbReference>
<evidence type="ECO:0000256" key="1">
    <source>
        <dbReference type="ARBA" id="ARBA00006096"/>
    </source>
</evidence>
<feature type="non-terminal residue" evidence="3">
    <location>
        <position position="128"/>
    </location>
</feature>
<dbReference type="RefSeq" id="WP_123180746.1">
    <property type="nucleotide sequence ID" value="NZ_PYTT01000049.1"/>
</dbReference>
<evidence type="ECO:0000313" key="4">
    <source>
        <dbReference type="Proteomes" id="UP000284283"/>
    </source>
</evidence>
<keyword evidence="3" id="KW-0121">Carboxypeptidase</keyword>
<comment type="caution">
    <text evidence="3">The sequence shown here is derived from an EMBL/GenBank/DDBJ whole genome shotgun (WGS) entry which is preliminary data.</text>
</comment>
<feature type="non-terminal residue" evidence="3">
    <location>
        <position position="1"/>
    </location>
</feature>
<reference evidence="3 4" key="1">
    <citation type="submission" date="2018-03" db="EMBL/GenBank/DDBJ databases">
        <authorList>
            <person name="Wu G."/>
        </authorList>
    </citation>
    <scope>NUCLEOTIDE SEQUENCE [LARGE SCALE GENOMIC DNA]</scope>
    <source>
        <strain evidence="3 4">SAM-118</strain>
    </source>
</reference>
<keyword evidence="2" id="KW-0378">Hydrolase</keyword>
<dbReference type="NCBIfam" id="TIGR00666">
    <property type="entry name" value="PBP4"/>
    <property type="match status" value="1"/>
</dbReference>
<dbReference type="AlphaFoldDB" id="A0AAE8F7Z6"/>
<dbReference type="GO" id="GO:0004185">
    <property type="term" value="F:serine-type carboxypeptidase activity"/>
    <property type="evidence" value="ECO:0007669"/>
    <property type="project" value="InterPro"/>
</dbReference>
<dbReference type="Pfam" id="PF02113">
    <property type="entry name" value="Peptidase_S13"/>
    <property type="match status" value="1"/>
</dbReference>
<dbReference type="PANTHER" id="PTHR30023">
    <property type="entry name" value="D-ALANYL-D-ALANINE CARBOXYPEPTIDASE"/>
    <property type="match status" value="1"/>
</dbReference>
<proteinExistence type="inferred from homology"/>
<comment type="similarity">
    <text evidence="1">Belongs to the peptidase S13 family.</text>
</comment>
<keyword evidence="3" id="KW-0645">Protease</keyword>
<dbReference type="PANTHER" id="PTHR30023:SF0">
    <property type="entry name" value="PENICILLIN-SENSITIVE CARBOXYPEPTIDASE A"/>
    <property type="match status" value="1"/>
</dbReference>
<dbReference type="GO" id="GO:0000270">
    <property type="term" value="P:peptidoglycan metabolic process"/>
    <property type="evidence" value="ECO:0007669"/>
    <property type="project" value="TreeGrafter"/>
</dbReference>
<dbReference type="Proteomes" id="UP000284283">
    <property type="component" value="Unassembled WGS sequence"/>
</dbReference>
<dbReference type="GO" id="GO:0006508">
    <property type="term" value="P:proteolysis"/>
    <property type="evidence" value="ECO:0007669"/>
    <property type="project" value="InterPro"/>
</dbReference>
<dbReference type="InterPro" id="IPR000667">
    <property type="entry name" value="Peptidase_S13"/>
</dbReference>
<gene>
    <name evidence="3" type="primary">dacB</name>
    <name evidence="3" type="ORF">C9386_05560</name>
</gene>
<dbReference type="EMBL" id="PYTT01000049">
    <property type="protein sequence ID" value="RNL05111.1"/>
    <property type="molecule type" value="Genomic_DNA"/>
</dbReference>
<organism evidence="3 4">
    <name type="scientific">Xanthomonas vasicola pv. vasculorum</name>
    <dbReference type="NCBI Taxonomy" id="325776"/>
    <lineage>
        <taxon>Bacteria</taxon>
        <taxon>Pseudomonadati</taxon>
        <taxon>Pseudomonadota</taxon>
        <taxon>Gammaproteobacteria</taxon>
        <taxon>Lysobacterales</taxon>
        <taxon>Lysobacteraceae</taxon>
        <taxon>Xanthomonas</taxon>
    </lineage>
</organism>
<evidence type="ECO:0000256" key="2">
    <source>
        <dbReference type="ARBA" id="ARBA00022801"/>
    </source>
</evidence>
<protein>
    <submittedName>
        <fullName evidence="3">D-alanyl-D-alanine carboxypeptidase/D-alanyl-D-alanine-endopeptidase</fullName>
    </submittedName>
</protein>
<sequence length="128" mass="14191">SEIDYSGHLVRQTQVTEPGTVLASTQSAPLHTLLHTMLKKSDNMIADTVFRTIGHHYFNVPGTFRAGKEAVRRILKAKANVDMGNSIQVEVSGLSRHDLISPQTMMQVLQFIAKNDNTLDYISMLPLA</sequence>